<dbReference type="EMBL" id="LBGP01000013">
    <property type="protein sequence ID" value="KQB00961.1"/>
    <property type="molecule type" value="Genomic_DNA"/>
</dbReference>
<organism evidence="1 2">
    <name type="scientific">Vibrio metoecus</name>
    <dbReference type="NCBI Taxonomy" id="1481663"/>
    <lineage>
        <taxon>Bacteria</taxon>
        <taxon>Pseudomonadati</taxon>
        <taxon>Pseudomonadota</taxon>
        <taxon>Gammaproteobacteria</taxon>
        <taxon>Vibrionales</taxon>
        <taxon>Vibrionaceae</taxon>
        <taxon>Vibrio</taxon>
    </lineage>
</organism>
<dbReference type="PATRIC" id="fig|1481663.12.peg.835"/>
<accession>A0A0Q0TJG3</accession>
<name>A0A0Q0TJG3_VIBMT</name>
<dbReference type="AlphaFoldDB" id="A0A0Q0TJG3"/>
<proteinExistence type="predicted"/>
<dbReference type="Proteomes" id="UP000050491">
    <property type="component" value="Unassembled WGS sequence"/>
</dbReference>
<reference evidence="1 2" key="1">
    <citation type="journal article" date="2015" name="Genome Biol. Evol.">
        <title>The Dynamics of Genetic Interactions between Vibrio metoecus and Vibrio cholerae, Two Close Relatives Co-Occurring in the Environment.</title>
        <authorList>
            <person name="Orata F.D."/>
            <person name="Kirchberger P.C."/>
            <person name="Meheust R."/>
            <person name="Barlow E.J."/>
            <person name="Tarr C.L."/>
            <person name="Boucher Y."/>
        </authorList>
    </citation>
    <scope>NUCLEOTIDE SEQUENCE [LARGE SCALE GENOMIC DNA]</scope>
    <source>
        <strain evidence="1 2">YB5B04</strain>
    </source>
</reference>
<evidence type="ECO:0000313" key="1">
    <source>
        <dbReference type="EMBL" id="KQB00961.1"/>
    </source>
</evidence>
<evidence type="ECO:0000313" key="2">
    <source>
        <dbReference type="Proteomes" id="UP000050491"/>
    </source>
</evidence>
<dbReference type="RefSeq" id="WP_055064750.1">
    <property type="nucleotide sequence ID" value="NZ_LBGP01000013.1"/>
</dbReference>
<dbReference type="OrthoDB" id="5899526at2"/>
<gene>
    <name evidence="1" type="ORF">XV92_10330</name>
</gene>
<sequence length="87" mass="9600">MAATIDTQYGTVTTSPPYFSQRLHRSVIALTLYPTDDSWGLSRECPAEITITPLFLNMFANDAAPLAKKLGAMHSIKKVGEQDSIER</sequence>
<protein>
    <submittedName>
        <fullName evidence="1">Uncharacterized protein</fullName>
    </submittedName>
</protein>
<comment type="caution">
    <text evidence="1">The sequence shown here is derived from an EMBL/GenBank/DDBJ whole genome shotgun (WGS) entry which is preliminary data.</text>
</comment>